<dbReference type="EMBL" id="JAFEKC020000018">
    <property type="protein sequence ID" value="KAK0509741.1"/>
    <property type="molecule type" value="Genomic_DNA"/>
</dbReference>
<name>A0AA39U7S9_9LECA</name>
<accession>A0AA39U7S9</accession>
<organism evidence="2 3">
    <name type="scientific">Cladonia borealis</name>
    <dbReference type="NCBI Taxonomy" id="184061"/>
    <lineage>
        <taxon>Eukaryota</taxon>
        <taxon>Fungi</taxon>
        <taxon>Dikarya</taxon>
        <taxon>Ascomycota</taxon>
        <taxon>Pezizomycotina</taxon>
        <taxon>Lecanoromycetes</taxon>
        <taxon>OSLEUM clade</taxon>
        <taxon>Lecanoromycetidae</taxon>
        <taxon>Lecanorales</taxon>
        <taxon>Lecanorineae</taxon>
        <taxon>Cladoniaceae</taxon>
        <taxon>Cladonia</taxon>
    </lineage>
</organism>
<comment type="caution">
    <text evidence="2">The sequence shown here is derived from an EMBL/GenBank/DDBJ whole genome shotgun (WGS) entry which is preliminary data.</text>
</comment>
<evidence type="ECO:0000313" key="3">
    <source>
        <dbReference type="Proteomes" id="UP001166286"/>
    </source>
</evidence>
<keyword evidence="1" id="KW-0732">Signal</keyword>
<dbReference type="Proteomes" id="UP001166286">
    <property type="component" value="Unassembled WGS sequence"/>
</dbReference>
<reference evidence="2" key="1">
    <citation type="submission" date="2023-03" db="EMBL/GenBank/DDBJ databases">
        <title>Complete genome of Cladonia borealis.</title>
        <authorList>
            <person name="Park H."/>
        </authorList>
    </citation>
    <scope>NUCLEOTIDE SEQUENCE</scope>
    <source>
        <strain evidence="2">ANT050790</strain>
    </source>
</reference>
<gene>
    <name evidence="2" type="ORF">JMJ35_008135</name>
</gene>
<evidence type="ECO:0000256" key="1">
    <source>
        <dbReference type="SAM" id="SignalP"/>
    </source>
</evidence>
<sequence>MWNTSRIARVLLIHMILKLSRLLKDDQDHTRKHQDALLGFIEDIVSSIPFHLAEDSPVFLHRLEEGEVGKAQMGKENAATILSPGRPVGGLLLMHPIYVASKLSVVPQQTREYMTDCLEWIAKHMGIGQASLIAKAPDVHEEIFADGCTIVWAGMLI</sequence>
<dbReference type="InterPro" id="IPR053175">
    <property type="entry name" value="DHMBA_Reg_Transcription_Factor"/>
</dbReference>
<dbReference type="PANTHER" id="PTHR38791:SF5">
    <property type="entry name" value="TRANSCRIPTION FACTOR DBAG-RELATED"/>
    <property type="match status" value="1"/>
</dbReference>
<protein>
    <submittedName>
        <fullName evidence="2">Uncharacterized protein</fullName>
    </submittedName>
</protein>
<dbReference type="PANTHER" id="PTHR38791">
    <property type="entry name" value="ZN(II)2CYS6 TRANSCRIPTION FACTOR (EUROFUNG)-RELATED-RELATED"/>
    <property type="match status" value="1"/>
</dbReference>
<dbReference type="AlphaFoldDB" id="A0AA39U7S9"/>
<proteinExistence type="predicted"/>
<evidence type="ECO:0000313" key="2">
    <source>
        <dbReference type="EMBL" id="KAK0509741.1"/>
    </source>
</evidence>
<feature type="chain" id="PRO_5041421474" evidence="1">
    <location>
        <begin position="23"/>
        <end position="157"/>
    </location>
</feature>
<keyword evidence="3" id="KW-1185">Reference proteome</keyword>
<feature type="signal peptide" evidence="1">
    <location>
        <begin position="1"/>
        <end position="22"/>
    </location>
</feature>